<organism evidence="1 2">
    <name type="scientific">Sphingomonas abaci</name>
    <dbReference type="NCBI Taxonomy" id="237611"/>
    <lineage>
        <taxon>Bacteria</taxon>
        <taxon>Pseudomonadati</taxon>
        <taxon>Pseudomonadota</taxon>
        <taxon>Alphaproteobacteria</taxon>
        <taxon>Sphingomonadales</taxon>
        <taxon>Sphingomonadaceae</taxon>
        <taxon>Sphingomonas</taxon>
    </lineage>
</organism>
<evidence type="ECO:0008006" key="3">
    <source>
        <dbReference type="Google" id="ProtNLM"/>
    </source>
</evidence>
<evidence type="ECO:0000313" key="1">
    <source>
        <dbReference type="EMBL" id="MBB4618478.1"/>
    </source>
</evidence>
<accession>A0A7W7AK16</accession>
<keyword evidence="2" id="KW-1185">Reference proteome</keyword>
<comment type="caution">
    <text evidence="1">The sequence shown here is derived from an EMBL/GenBank/DDBJ whole genome shotgun (WGS) entry which is preliminary data.</text>
</comment>
<dbReference type="AlphaFoldDB" id="A0A7W7AK16"/>
<dbReference type="Pfam" id="PF09650">
    <property type="entry name" value="PHA_gran_rgn"/>
    <property type="match status" value="1"/>
</dbReference>
<sequence>MGTPIAIDIPHSLGKEGVRQRLDGGISRITEKIPGGGVVQHRWDGDTMHFTVTAMGQSIASTATVFADRVHAVVDLPAFLRLFAGKVKEMIEREAPKLLK</sequence>
<protein>
    <recommendedName>
        <fullName evidence="3">Polyhydroxyalkanoic acid system protein</fullName>
    </recommendedName>
</protein>
<dbReference type="RefSeq" id="WP_184115381.1">
    <property type="nucleotide sequence ID" value="NZ_JACHNY010000005.1"/>
</dbReference>
<name>A0A7W7AK16_9SPHN</name>
<dbReference type="InterPro" id="IPR013433">
    <property type="entry name" value="PHA_gran_rgn"/>
</dbReference>
<gene>
    <name evidence="1" type="ORF">GGQ96_002621</name>
</gene>
<evidence type="ECO:0000313" key="2">
    <source>
        <dbReference type="Proteomes" id="UP000574769"/>
    </source>
</evidence>
<dbReference type="Proteomes" id="UP000574769">
    <property type="component" value="Unassembled WGS sequence"/>
</dbReference>
<reference evidence="1 2" key="1">
    <citation type="submission" date="2020-08" db="EMBL/GenBank/DDBJ databases">
        <title>Genomic Encyclopedia of Type Strains, Phase IV (KMG-IV): sequencing the most valuable type-strain genomes for metagenomic binning, comparative biology and taxonomic classification.</title>
        <authorList>
            <person name="Goeker M."/>
        </authorList>
    </citation>
    <scope>NUCLEOTIDE SEQUENCE [LARGE SCALE GENOMIC DNA]</scope>
    <source>
        <strain evidence="1 2">DSM 15867</strain>
    </source>
</reference>
<dbReference type="EMBL" id="JACHNY010000005">
    <property type="protein sequence ID" value="MBB4618478.1"/>
    <property type="molecule type" value="Genomic_DNA"/>
</dbReference>
<proteinExistence type="predicted"/>